<dbReference type="Proteomes" id="UP000215914">
    <property type="component" value="Unassembled WGS sequence"/>
</dbReference>
<keyword evidence="2" id="KW-1185">Reference proteome</keyword>
<reference evidence="1" key="2">
    <citation type="submission" date="2020-06" db="EMBL/GenBank/DDBJ databases">
        <title>Helianthus annuus Genome sequencing and assembly Release 2.</title>
        <authorList>
            <person name="Gouzy J."/>
            <person name="Langlade N."/>
            <person name="Munos S."/>
        </authorList>
    </citation>
    <scope>NUCLEOTIDE SEQUENCE</scope>
    <source>
        <tissue evidence="1">Leaves</tissue>
    </source>
</reference>
<evidence type="ECO:0000313" key="2">
    <source>
        <dbReference type="Proteomes" id="UP000215914"/>
    </source>
</evidence>
<dbReference type="Gramene" id="mRNA:HanXRQr2_Chr07g0305331">
    <property type="protein sequence ID" value="mRNA:HanXRQr2_Chr07g0305331"/>
    <property type="gene ID" value="HanXRQr2_Chr07g0305331"/>
</dbReference>
<gene>
    <name evidence="1" type="ORF">HanXRQr2_Chr07g0305331</name>
</gene>
<accession>A0A9K3IM56</accession>
<protein>
    <submittedName>
        <fullName evidence="1">Uncharacterized protein</fullName>
    </submittedName>
</protein>
<dbReference type="EMBL" id="MNCJ02000322">
    <property type="protein sequence ID" value="KAF5799509.1"/>
    <property type="molecule type" value="Genomic_DNA"/>
</dbReference>
<dbReference type="AlphaFoldDB" id="A0A9K3IM56"/>
<sequence>MMITWEGNIDGDTSFTLSLKFVEHPCVFEGPLVHLSSFLLESFDHTLVNTTQLVDKVTCGCGLAGVDMSNDDNADMNLFLTHPAI</sequence>
<name>A0A9K3IM56_HELAN</name>
<proteinExistence type="predicted"/>
<comment type="caution">
    <text evidence="1">The sequence shown here is derived from an EMBL/GenBank/DDBJ whole genome shotgun (WGS) entry which is preliminary data.</text>
</comment>
<evidence type="ECO:0000313" key="1">
    <source>
        <dbReference type="EMBL" id="KAF5799509.1"/>
    </source>
</evidence>
<reference evidence="1" key="1">
    <citation type="journal article" date="2017" name="Nature">
        <title>The sunflower genome provides insights into oil metabolism, flowering and Asterid evolution.</title>
        <authorList>
            <person name="Badouin H."/>
            <person name="Gouzy J."/>
            <person name="Grassa C.J."/>
            <person name="Murat F."/>
            <person name="Staton S.E."/>
            <person name="Cottret L."/>
            <person name="Lelandais-Briere C."/>
            <person name="Owens G.L."/>
            <person name="Carrere S."/>
            <person name="Mayjonade B."/>
            <person name="Legrand L."/>
            <person name="Gill N."/>
            <person name="Kane N.C."/>
            <person name="Bowers J.E."/>
            <person name="Hubner S."/>
            <person name="Bellec A."/>
            <person name="Berard A."/>
            <person name="Berges H."/>
            <person name="Blanchet N."/>
            <person name="Boniface M.C."/>
            <person name="Brunel D."/>
            <person name="Catrice O."/>
            <person name="Chaidir N."/>
            <person name="Claudel C."/>
            <person name="Donnadieu C."/>
            <person name="Faraut T."/>
            <person name="Fievet G."/>
            <person name="Helmstetter N."/>
            <person name="King M."/>
            <person name="Knapp S.J."/>
            <person name="Lai Z."/>
            <person name="Le Paslier M.C."/>
            <person name="Lippi Y."/>
            <person name="Lorenzon L."/>
            <person name="Mandel J.R."/>
            <person name="Marage G."/>
            <person name="Marchand G."/>
            <person name="Marquand E."/>
            <person name="Bret-Mestries E."/>
            <person name="Morien E."/>
            <person name="Nambeesan S."/>
            <person name="Nguyen T."/>
            <person name="Pegot-Espagnet P."/>
            <person name="Pouilly N."/>
            <person name="Raftis F."/>
            <person name="Sallet E."/>
            <person name="Schiex T."/>
            <person name="Thomas J."/>
            <person name="Vandecasteele C."/>
            <person name="Vares D."/>
            <person name="Vear F."/>
            <person name="Vautrin S."/>
            <person name="Crespi M."/>
            <person name="Mangin B."/>
            <person name="Burke J.M."/>
            <person name="Salse J."/>
            <person name="Munos S."/>
            <person name="Vincourt P."/>
            <person name="Rieseberg L.H."/>
            <person name="Langlade N.B."/>
        </authorList>
    </citation>
    <scope>NUCLEOTIDE SEQUENCE</scope>
    <source>
        <tissue evidence="1">Leaves</tissue>
    </source>
</reference>
<organism evidence="1 2">
    <name type="scientific">Helianthus annuus</name>
    <name type="common">Common sunflower</name>
    <dbReference type="NCBI Taxonomy" id="4232"/>
    <lineage>
        <taxon>Eukaryota</taxon>
        <taxon>Viridiplantae</taxon>
        <taxon>Streptophyta</taxon>
        <taxon>Embryophyta</taxon>
        <taxon>Tracheophyta</taxon>
        <taxon>Spermatophyta</taxon>
        <taxon>Magnoliopsida</taxon>
        <taxon>eudicotyledons</taxon>
        <taxon>Gunneridae</taxon>
        <taxon>Pentapetalae</taxon>
        <taxon>asterids</taxon>
        <taxon>campanulids</taxon>
        <taxon>Asterales</taxon>
        <taxon>Asteraceae</taxon>
        <taxon>Asteroideae</taxon>
        <taxon>Heliantheae alliance</taxon>
        <taxon>Heliantheae</taxon>
        <taxon>Helianthus</taxon>
    </lineage>
</organism>